<organism evidence="1 2">
    <name type="scientific">Luteimonas terricola</name>
    <dbReference type="NCBI Taxonomy" id="645597"/>
    <lineage>
        <taxon>Bacteria</taxon>
        <taxon>Pseudomonadati</taxon>
        <taxon>Pseudomonadota</taxon>
        <taxon>Gammaproteobacteria</taxon>
        <taxon>Lysobacterales</taxon>
        <taxon>Lysobacteraceae</taxon>
        <taxon>Luteimonas</taxon>
    </lineage>
</organism>
<reference evidence="2" key="1">
    <citation type="journal article" date="2019" name="Int. J. Syst. Evol. Microbiol.">
        <title>The Global Catalogue of Microorganisms (GCM) 10K type strain sequencing project: providing services to taxonomists for standard genome sequencing and annotation.</title>
        <authorList>
            <consortium name="The Broad Institute Genomics Platform"/>
            <consortium name="The Broad Institute Genome Sequencing Center for Infectious Disease"/>
            <person name="Wu L."/>
            <person name="Ma J."/>
        </authorList>
    </citation>
    <scope>NUCLEOTIDE SEQUENCE [LARGE SCALE GENOMIC DNA]</scope>
    <source>
        <strain evidence="2">CGMCC 1.8985</strain>
    </source>
</reference>
<evidence type="ECO:0000313" key="1">
    <source>
        <dbReference type="EMBL" id="GGK15679.1"/>
    </source>
</evidence>
<comment type="caution">
    <text evidence="1">The sequence shown here is derived from an EMBL/GenBank/DDBJ whole genome shotgun (WGS) entry which is preliminary data.</text>
</comment>
<accession>A0ABQ2ELJ8</accession>
<dbReference type="Proteomes" id="UP000599009">
    <property type="component" value="Unassembled WGS sequence"/>
</dbReference>
<protein>
    <recommendedName>
        <fullName evidence="3">Ribbon-helix-helix protein, CopG family</fullName>
    </recommendedName>
</protein>
<evidence type="ECO:0000313" key="2">
    <source>
        <dbReference type="Proteomes" id="UP000599009"/>
    </source>
</evidence>
<proteinExistence type="predicted"/>
<gene>
    <name evidence="1" type="ORF">GCM10011394_26030</name>
</gene>
<sequence length="102" mass="10921">MSHWTPAVTDIVLKDIDEVLLERIKRAADRRGWALSHALLHLLEQGLYAVEGDGKLSFDNSEADVLQAAIAALEGVPDGVYSLIGQLPADADPRSGDSGRDG</sequence>
<name>A0ABQ2ELJ8_9GAMM</name>
<evidence type="ECO:0008006" key="3">
    <source>
        <dbReference type="Google" id="ProtNLM"/>
    </source>
</evidence>
<keyword evidence="2" id="KW-1185">Reference proteome</keyword>
<dbReference type="EMBL" id="BMME01000002">
    <property type="protein sequence ID" value="GGK15679.1"/>
    <property type="molecule type" value="Genomic_DNA"/>
</dbReference>